<comment type="caution">
    <text evidence="1">The sequence shown here is derived from an EMBL/GenBank/DDBJ whole genome shotgun (WGS) entry which is preliminary data.</text>
</comment>
<keyword evidence="2" id="KW-1185">Reference proteome</keyword>
<protein>
    <submittedName>
        <fullName evidence="1">Uncharacterized protein</fullName>
    </submittedName>
</protein>
<sequence length="172" mass="18682">MIFYPAGADWAHTFETTIAASDLAARLADAHGFTRSALFQPFGAGRGAVIAQRDHLLVLTVHAADGQHWYEVTPSLEMQNLLWSFSHGYASQWSALELKALCGCTAWPDLIALARQQFAAAVRSLERALAGRPEQDAPAAVPDMPFYDGDVMELPSDYLSSMTGAEVSECVH</sequence>
<organism evidence="1 2">
    <name type="scientific">Cupriavidus pinatubonensis</name>
    <dbReference type="NCBI Taxonomy" id="248026"/>
    <lineage>
        <taxon>Bacteria</taxon>
        <taxon>Pseudomonadati</taxon>
        <taxon>Pseudomonadota</taxon>
        <taxon>Betaproteobacteria</taxon>
        <taxon>Burkholderiales</taxon>
        <taxon>Burkholderiaceae</taxon>
        <taxon>Cupriavidus</taxon>
    </lineage>
</organism>
<gene>
    <name evidence="1" type="ORF">LMG23994_00734</name>
</gene>
<proteinExistence type="predicted"/>
<evidence type="ECO:0000313" key="1">
    <source>
        <dbReference type="EMBL" id="CAG9165544.1"/>
    </source>
</evidence>
<evidence type="ECO:0000313" key="2">
    <source>
        <dbReference type="Proteomes" id="UP000701702"/>
    </source>
</evidence>
<dbReference type="EMBL" id="CAJZAF010000003">
    <property type="protein sequence ID" value="CAG9165544.1"/>
    <property type="molecule type" value="Genomic_DNA"/>
</dbReference>
<name>A0ABM8WE27_9BURK</name>
<dbReference type="RefSeq" id="WP_223999867.1">
    <property type="nucleotide sequence ID" value="NZ_CAJZAF010000003.1"/>
</dbReference>
<reference evidence="1 2" key="1">
    <citation type="submission" date="2021-08" db="EMBL/GenBank/DDBJ databases">
        <authorList>
            <person name="Peeters C."/>
        </authorList>
    </citation>
    <scope>NUCLEOTIDE SEQUENCE [LARGE SCALE GENOMIC DNA]</scope>
    <source>
        <strain evidence="1 2">LMG 23994</strain>
    </source>
</reference>
<accession>A0ABM8WE27</accession>
<dbReference type="Proteomes" id="UP000701702">
    <property type="component" value="Unassembled WGS sequence"/>
</dbReference>